<feature type="region of interest" description="Disordered" evidence="1">
    <location>
        <begin position="45"/>
        <end position="67"/>
    </location>
</feature>
<protein>
    <submittedName>
        <fullName evidence="2">Uncharacterized protein</fullName>
    </submittedName>
</protein>
<evidence type="ECO:0000313" key="3">
    <source>
        <dbReference type="Proteomes" id="UP000291084"/>
    </source>
</evidence>
<name>A0A0S3RY47_PHAAN</name>
<keyword evidence="3" id="KW-1185">Reference proteome</keyword>
<evidence type="ECO:0000313" key="2">
    <source>
        <dbReference type="EMBL" id="BAT85508.1"/>
    </source>
</evidence>
<proteinExistence type="predicted"/>
<organism evidence="2 3">
    <name type="scientific">Vigna angularis var. angularis</name>
    <dbReference type="NCBI Taxonomy" id="157739"/>
    <lineage>
        <taxon>Eukaryota</taxon>
        <taxon>Viridiplantae</taxon>
        <taxon>Streptophyta</taxon>
        <taxon>Embryophyta</taxon>
        <taxon>Tracheophyta</taxon>
        <taxon>Spermatophyta</taxon>
        <taxon>Magnoliopsida</taxon>
        <taxon>eudicotyledons</taxon>
        <taxon>Gunneridae</taxon>
        <taxon>Pentapetalae</taxon>
        <taxon>rosids</taxon>
        <taxon>fabids</taxon>
        <taxon>Fabales</taxon>
        <taxon>Fabaceae</taxon>
        <taxon>Papilionoideae</taxon>
        <taxon>50 kb inversion clade</taxon>
        <taxon>NPAAA clade</taxon>
        <taxon>indigoferoid/millettioid clade</taxon>
        <taxon>Phaseoleae</taxon>
        <taxon>Vigna</taxon>
    </lineage>
</organism>
<accession>A0A0S3RY47</accession>
<evidence type="ECO:0000256" key="1">
    <source>
        <dbReference type="SAM" id="MobiDB-lite"/>
    </source>
</evidence>
<gene>
    <name evidence="2" type="primary">Vigan.04G306500</name>
    <name evidence="2" type="ORF">VIGAN_04306500</name>
</gene>
<dbReference type="AlphaFoldDB" id="A0A0S3RY47"/>
<sequence length="135" mass="15193">MALKKNIPIMFEVLVILPWKEEQRGIFAKQKRAFRKIDYHSSDNGGRMETVKHSDNGEGMKRDVGGGGEMERFPECKMLGVSEMKFKNPVVAGILRRFAVVPTVAEGVEPNFISFLTSQMEGGFPVKIVERETSD</sequence>
<dbReference type="Proteomes" id="UP000291084">
    <property type="component" value="Chromosome 4"/>
</dbReference>
<dbReference type="EMBL" id="AP015037">
    <property type="protein sequence ID" value="BAT85508.1"/>
    <property type="molecule type" value="Genomic_DNA"/>
</dbReference>
<reference evidence="2 3" key="1">
    <citation type="journal article" date="2015" name="Sci. Rep.">
        <title>The power of single molecule real-time sequencing technology in the de novo assembly of a eukaryotic genome.</title>
        <authorList>
            <person name="Sakai H."/>
            <person name="Naito K."/>
            <person name="Ogiso-Tanaka E."/>
            <person name="Takahashi Y."/>
            <person name="Iseki K."/>
            <person name="Muto C."/>
            <person name="Satou K."/>
            <person name="Teruya K."/>
            <person name="Shiroma A."/>
            <person name="Shimoji M."/>
            <person name="Hirano T."/>
            <person name="Itoh T."/>
            <person name="Kaga A."/>
            <person name="Tomooka N."/>
        </authorList>
    </citation>
    <scope>NUCLEOTIDE SEQUENCE [LARGE SCALE GENOMIC DNA]</scope>
    <source>
        <strain evidence="3">cv. Shumari</strain>
    </source>
</reference>
<feature type="compositionally biased region" description="Basic and acidic residues" evidence="1">
    <location>
        <begin position="49"/>
        <end position="67"/>
    </location>
</feature>